<dbReference type="EMBL" id="BMCT01000009">
    <property type="protein sequence ID" value="GGF82318.1"/>
    <property type="molecule type" value="Genomic_DNA"/>
</dbReference>
<feature type="chain" id="PRO_5037711099" description="Translation initiation factor 2" evidence="1">
    <location>
        <begin position="19"/>
        <end position="130"/>
    </location>
</feature>
<name>A0A917FG63_9HYPH</name>
<evidence type="ECO:0008006" key="4">
    <source>
        <dbReference type="Google" id="ProtNLM"/>
    </source>
</evidence>
<proteinExistence type="predicted"/>
<keyword evidence="3" id="KW-1185">Reference proteome</keyword>
<dbReference type="AlphaFoldDB" id="A0A917FG63"/>
<dbReference type="Proteomes" id="UP000606044">
    <property type="component" value="Unassembled WGS sequence"/>
</dbReference>
<gene>
    <name evidence="2" type="ORF">GCM10007301_48030</name>
</gene>
<evidence type="ECO:0000256" key="1">
    <source>
        <dbReference type="SAM" id="SignalP"/>
    </source>
</evidence>
<accession>A0A917FG63</accession>
<comment type="caution">
    <text evidence="2">The sequence shown here is derived from an EMBL/GenBank/DDBJ whole genome shotgun (WGS) entry which is preliminary data.</text>
</comment>
<evidence type="ECO:0000313" key="2">
    <source>
        <dbReference type="EMBL" id="GGF82318.1"/>
    </source>
</evidence>
<feature type="signal peptide" evidence="1">
    <location>
        <begin position="1"/>
        <end position="18"/>
    </location>
</feature>
<reference evidence="2" key="1">
    <citation type="journal article" date="2014" name="Int. J. Syst. Evol. Microbiol.">
        <title>Complete genome sequence of Corynebacterium casei LMG S-19264T (=DSM 44701T), isolated from a smear-ripened cheese.</title>
        <authorList>
            <consortium name="US DOE Joint Genome Institute (JGI-PGF)"/>
            <person name="Walter F."/>
            <person name="Albersmeier A."/>
            <person name="Kalinowski J."/>
            <person name="Ruckert C."/>
        </authorList>
    </citation>
    <scope>NUCLEOTIDE SEQUENCE</scope>
    <source>
        <strain evidence="2">CCM 7897</strain>
    </source>
</reference>
<reference evidence="2" key="2">
    <citation type="submission" date="2020-09" db="EMBL/GenBank/DDBJ databases">
        <authorList>
            <person name="Sun Q."/>
            <person name="Sedlacek I."/>
        </authorList>
    </citation>
    <scope>NUCLEOTIDE SEQUENCE</scope>
    <source>
        <strain evidence="2">CCM 7897</strain>
    </source>
</reference>
<organism evidence="2 3">
    <name type="scientific">Azorhizobium oxalatiphilum</name>
    <dbReference type="NCBI Taxonomy" id="980631"/>
    <lineage>
        <taxon>Bacteria</taxon>
        <taxon>Pseudomonadati</taxon>
        <taxon>Pseudomonadota</taxon>
        <taxon>Alphaproteobacteria</taxon>
        <taxon>Hyphomicrobiales</taxon>
        <taxon>Xanthobacteraceae</taxon>
        <taxon>Azorhizobium</taxon>
    </lineage>
</organism>
<keyword evidence="1" id="KW-0732">Signal</keyword>
<protein>
    <recommendedName>
        <fullName evidence="4">Translation initiation factor 2</fullName>
    </recommendedName>
</protein>
<dbReference type="RefSeq" id="WP_188583420.1">
    <property type="nucleotide sequence ID" value="NZ_BMCT01000009.1"/>
</dbReference>
<dbReference type="PROSITE" id="PS51257">
    <property type="entry name" value="PROKAR_LIPOPROTEIN"/>
    <property type="match status" value="1"/>
</dbReference>
<sequence length="130" mass="13549">MRLIWAAVAVAFGLSACATVTRDTTATIPVVTEPAGAKVVTSMGFECVSPCAITAGRKDQFTVTITRAGFEPEAIDVITRQSEEGRKALAGNILVGGLIGASMDQANGADLEHVPNAINVALRPIPKRSR</sequence>
<evidence type="ECO:0000313" key="3">
    <source>
        <dbReference type="Proteomes" id="UP000606044"/>
    </source>
</evidence>